<accession>A0A6A4TQU2</accession>
<evidence type="ECO:0000313" key="2">
    <source>
        <dbReference type="Proteomes" id="UP000438429"/>
    </source>
</evidence>
<name>A0A6A4TQU2_SCOMX</name>
<evidence type="ECO:0000313" key="1">
    <source>
        <dbReference type="EMBL" id="KAF0045960.1"/>
    </source>
</evidence>
<organism evidence="1 2">
    <name type="scientific">Scophthalmus maximus</name>
    <name type="common">Turbot</name>
    <name type="synonym">Psetta maxima</name>
    <dbReference type="NCBI Taxonomy" id="52904"/>
    <lineage>
        <taxon>Eukaryota</taxon>
        <taxon>Metazoa</taxon>
        <taxon>Chordata</taxon>
        <taxon>Craniata</taxon>
        <taxon>Vertebrata</taxon>
        <taxon>Euteleostomi</taxon>
        <taxon>Actinopterygii</taxon>
        <taxon>Neopterygii</taxon>
        <taxon>Teleostei</taxon>
        <taxon>Neoteleostei</taxon>
        <taxon>Acanthomorphata</taxon>
        <taxon>Carangaria</taxon>
        <taxon>Pleuronectiformes</taxon>
        <taxon>Pleuronectoidei</taxon>
        <taxon>Scophthalmidae</taxon>
        <taxon>Scophthalmus</taxon>
    </lineage>
</organism>
<sequence length="132" mass="14746">MKWRPSSGQVLGNHTEAIRSVSFISNASGYIRPHRIGESFQRRTRWVKGASATQHLTLTRSGLRSSRRTGMVLTTLRRHAGDLAVLSTAFLADNDKDPLLNSSYFCTQRFSYGTESLISGQPKRAKSIIYSI</sequence>
<dbReference type="AlphaFoldDB" id="A0A6A4TQU2"/>
<protein>
    <submittedName>
        <fullName evidence="1">Uncharacterized protein</fullName>
    </submittedName>
</protein>
<proteinExistence type="predicted"/>
<dbReference type="Proteomes" id="UP000438429">
    <property type="component" value="Unassembled WGS sequence"/>
</dbReference>
<gene>
    <name evidence="1" type="ORF">F2P81_002489</name>
</gene>
<reference evidence="1 2" key="1">
    <citation type="submission" date="2019-06" db="EMBL/GenBank/DDBJ databases">
        <title>Draft genomes of female and male turbot (Scophthalmus maximus).</title>
        <authorList>
            <person name="Xu H."/>
            <person name="Xu X.-W."/>
            <person name="Shao C."/>
            <person name="Chen S."/>
        </authorList>
    </citation>
    <scope>NUCLEOTIDE SEQUENCE [LARGE SCALE GENOMIC DNA]</scope>
    <source>
        <strain evidence="1">Ysfricsl-2016a</strain>
        <tissue evidence="1">Blood</tissue>
    </source>
</reference>
<comment type="caution">
    <text evidence="1">The sequence shown here is derived from an EMBL/GenBank/DDBJ whole genome shotgun (WGS) entry which is preliminary data.</text>
</comment>
<dbReference type="EMBL" id="VEVO01000002">
    <property type="protein sequence ID" value="KAF0045960.1"/>
    <property type="molecule type" value="Genomic_DNA"/>
</dbReference>